<gene>
    <name evidence="7" type="ORF">F8O03_02070</name>
</gene>
<evidence type="ECO:0000256" key="2">
    <source>
        <dbReference type="ARBA" id="ARBA00022723"/>
    </source>
</evidence>
<keyword evidence="2" id="KW-0479">Metal-binding</keyword>
<dbReference type="Pfam" id="PF01266">
    <property type="entry name" value="DAO"/>
    <property type="match status" value="1"/>
</dbReference>
<dbReference type="GO" id="GO:0046872">
    <property type="term" value="F:metal ion binding"/>
    <property type="evidence" value="ECO:0007669"/>
    <property type="project" value="UniProtKB-KW"/>
</dbReference>
<dbReference type="InterPro" id="IPR017941">
    <property type="entry name" value="Rieske_2Fe-2S"/>
</dbReference>
<dbReference type="PANTHER" id="PTHR13847:SF274">
    <property type="entry name" value="RIESKE 2FE-2S IRON-SULFUR PROTEIN YHFW-RELATED"/>
    <property type="match status" value="1"/>
</dbReference>
<dbReference type="Gene3D" id="3.30.9.10">
    <property type="entry name" value="D-Amino Acid Oxidase, subunit A, domain 2"/>
    <property type="match status" value="1"/>
</dbReference>
<dbReference type="OrthoDB" id="9767869at2"/>
<dbReference type="GO" id="GO:0051537">
    <property type="term" value="F:2 iron, 2 sulfur cluster binding"/>
    <property type="evidence" value="ECO:0007669"/>
    <property type="project" value="UniProtKB-KW"/>
</dbReference>
<evidence type="ECO:0000256" key="3">
    <source>
        <dbReference type="ARBA" id="ARBA00023004"/>
    </source>
</evidence>
<dbReference type="InterPro" id="IPR036922">
    <property type="entry name" value="Rieske_2Fe-2S_sf"/>
</dbReference>
<evidence type="ECO:0000256" key="4">
    <source>
        <dbReference type="ARBA" id="ARBA00023014"/>
    </source>
</evidence>
<dbReference type="Gene3D" id="2.102.10.10">
    <property type="entry name" value="Rieske [2Fe-2S] iron-sulphur domain"/>
    <property type="match status" value="1"/>
</dbReference>
<dbReference type="InterPro" id="IPR036188">
    <property type="entry name" value="FAD/NAD-bd_sf"/>
</dbReference>
<dbReference type="EMBL" id="WBJX01000001">
    <property type="protein sequence ID" value="KAB1639151.1"/>
    <property type="molecule type" value="Genomic_DNA"/>
</dbReference>
<reference evidence="7 8" key="1">
    <citation type="submission" date="2019-09" db="EMBL/GenBank/DDBJ databases">
        <title>Phylogeny of genus Pseudoclavibacter and closely related genus.</title>
        <authorList>
            <person name="Li Y."/>
        </authorList>
    </citation>
    <scope>NUCLEOTIDE SEQUENCE [LARGE SCALE GENOMIC DNA]</scope>
    <source>
        <strain evidence="7 8">THG-MD12</strain>
    </source>
</reference>
<proteinExistence type="predicted"/>
<feature type="region of interest" description="Disordered" evidence="5">
    <location>
        <begin position="493"/>
        <end position="515"/>
    </location>
</feature>
<keyword evidence="8" id="KW-1185">Reference proteome</keyword>
<dbReference type="AlphaFoldDB" id="A0A7J5B616"/>
<keyword evidence="4" id="KW-0411">Iron-sulfur</keyword>
<evidence type="ECO:0000313" key="7">
    <source>
        <dbReference type="EMBL" id="KAB1639151.1"/>
    </source>
</evidence>
<dbReference type="InterPro" id="IPR006076">
    <property type="entry name" value="FAD-dep_OxRdtase"/>
</dbReference>
<dbReference type="Proteomes" id="UP000490386">
    <property type="component" value="Unassembled WGS sequence"/>
</dbReference>
<feature type="domain" description="Rieske" evidence="6">
    <location>
        <begin position="428"/>
        <end position="515"/>
    </location>
</feature>
<dbReference type="RefSeq" id="WP_151422168.1">
    <property type="nucleotide sequence ID" value="NZ_WBJX01000001.1"/>
</dbReference>
<name>A0A7J5B616_9MICO</name>
<dbReference type="GO" id="GO:0004497">
    <property type="term" value="F:monooxygenase activity"/>
    <property type="evidence" value="ECO:0007669"/>
    <property type="project" value="UniProtKB-ARBA"/>
</dbReference>
<organism evidence="7 8">
    <name type="scientific">Pseudoclavibacter terrae</name>
    <dbReference type="NCBI Taxonomy" id="1530195"/>
    <lineage>
        <taxon>Bacteria</taxon>
        <taxon>Bacillati</taxon>
        <taxon>Actinomycetota</taxon>
        <taxon>Actinomycetes</taxon>
        <taxon>Micrococcales</taxon>
        <taxon>Microbacteriaceae</taxon>
        <taxon>Pseudoclavibacter</taxon>
    </lineage>
</organism>
<keyword evidence="3" id="KW-0408">Iron</keyword>
<accession>A0A7J5B616</accession>
<evidence type="ECO:0000259" key="6">
    <source>
        <dbReference type="PROSITE" id="PS51296"/>
    </source>
</evidence>
<evidence type="ECO:0000256" key="5">
    <source>
        <dbReference type="SAM" id="MobiDB-lite"/>
    </source>
</evidence>
<dbReference type="Gene3D" id="3.50.50.60">
    <property type="entry name" value="FAD/NAD(P)-binding domain"/>
    <property type="match status" value="1"/>
</dbReference>
<dbReference type="GO" id="GO:0005737">
    <property type="term" value="C:cytoplasm"/>
    <property type="evidence" value="ECO:0007669"/>
    <property type="project" value="TreeGrafter"/>
</dbReference>
<evidence type="ECO:0000313" key="8">
    <source>
        <dbReference type="Proteomes" id="UP000490386"/>
    </source>
</evidence>
<protein>
    <submittedName>
        <fullName evidence="7">FAD-dependent oxidoreductase</fullName>
    </submittedName>
</protein>
<sequence length="515" mass="54873">MSEAKPLADRHGIWAALGQHTAAHDRAPEAVGGDAYDVLVVGAGITGLTSAVLLAESGLRVGVLEAHDLRASATVNSTGKLSLLHGQTLSSLRSKRGDEVAAAYVQGNLAAIDWARAFCAARQVPLQERTSILFSRTEQGVKQVAQQREAAEALRLPVGTEVAAELPFEILDAVTLDGGLQLNPYELILALVERATELGVHLSLNTRVTRVDHHRTHVDVHASRAGRDLSVRGGHVIIGTGFPIVDRSAEFTTLTAYRSYALGFETGMPLLTGMYLGLDRETISLREYTTAGRHHLVVGGAGHKVGASVSSRERVDALSQWGQETFGLVAPEKYRWSAQDYEEPDAAPSSGVANPVHPRILYATGYNKWGLSNGIAAAHDLRGRILDERAEWMHTLYDRRVTTSKLGGLVARGAEVGVTAVGDWARAELSTPEAHPAEGEGSVGRSGGVPVAVSTVDGVTRSVSAVCTHLGGVLRWNDEDCSWDCPLHASRFAPDGTRIEGPATSDLPSRDADEA</sequence>
<comment type="caution">
    <text evidence="7">The sequence shown here is derived from an EMBL/GenBank/DDBJ whole genome shotgun (WGS) entry which is preliminary data.</text>
</comment>
<evidence type="ECO:0000256" key="1">
    <source>
        <dbReference type="ARBA" id="ARBA00022714"/>
    </source>
</evidence>
<dbReference type="SUPFAM" id="SSF51905">
    <property type="entry name" value="FAD/NAD(P)-binding domain"/>
    <property type="match status" value="1"/>
</dbReference>
<dbReference type="GO" id="GO:0016705">
    <property type="term" value="F:oxidoreductase activity, acting on paired donors, with incorporation or reduction of molecular oxygen"/>
    <property type="evidence" value="ECO:0007669"/>
    <property type="project" value="UniProtKB-ARBA"/>
</dbReference>
<dbReference type="Pfam" id="PF00355">
    <property type="entry name" value="Rieske"/>
    <property type="match status" value="1"/>
</dbReference>
<keyword evidence="1" id="KW-0001">2Fe-2S</keyword>
<dbReference type="PANTHER" id="PTHR13847">
    <property type="entry name" value="SARCOSINE DEHYDROGENASE-RELATED"/>
    <property type="match status" value="1"/>
</dbReference>
<dbReference type="SUPFAM" id="SSF50022">
    <property type="entry name" value="ISP domain"/>
    <property type="match status" value="1"/>
</dbReference>
<dbReference type="PROSITE" id="PS51296">
    <property type="entry name" value="RIESKE"/>
    <property type="match status" value="1"/>
</dbReference>